<evidence type="ECO:0000256" key="9">
    <source>
        <dbReference type="ARBA" id="ARBA00022741"/>
    </source>
</evidence>
<evidence type="ECO:0000256" key="6">
    <source>
        <dbReference type="ARBA" id="ARBA00021478"/>
    </source>
</evidence>
<evidence type="ECO:0000256" key="5">
    <source>
        <dbReference type="ARBA" id="ARBA00012137"/>
    </source>
</evidence>
<dbReference type="SUPFAM" id="SSF52540">
    <property type="entry name" value="P-loop containing nucleoside triphosphate hydrolases"/>
    <property type="match status" value="1"/>
</dbReference>
<keyword evidence="9 16" id="KW-0547">Nucleotide-binding</keyword>
<dbReference type="InterPro" id="IPR026008">
    <property type="entry name" value="Uridine_kinase"/>
</dbReference>
<evidence type="ECO:0000256" key="7">
    <source>
        <dbReference type="ARBA" id="ARBA00022490"/>
    </source>
</evidence>
<evidence type="ECO:0000256" key="8">
    <source>
        <dbReference type="ARBA" id="ARBA00022679"/>
    </source>
</evidence>
<reference evidence="19 20" key="1">
    <citation type="submission" date="2016-10" db="EMBL/GenBank/DDBJ databases">
        <authorList>
            <person name="de Groot N.N."/>
        </authorList>
    </citation>
    <scope>NUCLEOTIDE SEQUENCE [LARGE SCALE GENOMIC DNA]</scope>
    <source>
        <strain evidence="19 20">DSM 12271</strain>
    </source>
</reference>
<comment type="similarity">
    <text evidence="4 16 17">Belongs to the uridine kinase family.</text>
</comment>
<comment type="pathway">
    <text evidence="3 16 17">Pyrimidine metabolism; CTP biosynthesis via salvage pathway; CTP from cytidine: step 1/3.</text>
</comment>
<dbReference type="PANTHER" id="PTHR10285">
    <property type="entry name" value="URIDINE KINASE"/>
    <property type="match status" value="1"/>
</dbReference>
<dbReference type="RefSeq" id="WP_090038424.1">
    <property type="nucleotide sequence ID" value="NZ_FOKI01000002.1"/>
</dbReference>
<dbReference type="NCBIfam" id="TIGR00235">
    <property type="entry name" value="udk"/>
    <property type="match status" value="1"/>
</dbReference>
<dbReference type="Gene3D" id="3.40.50.300">
    <property type="entry name" value="P-loop containing nucleotide triphosphate hydrolases"/>
    <property type="match status" value="1"/>
</dbReference>
<gene>
    <name evidence="16" type="primary">udk</name>
    <name evidence="19" type="ORF">SAMN04488528_1002184</name>
</gene>
<dbReference type="NCBIfam" id="NF004018">
    <property type="entry name" value="PRK05480.1"/>
    <property type="match status" value="1"/>
</dbReference>
<sequence length="207" mass="23660">MKKPIFIGIAGGTGSGKSTIAKEIYGQFDGDCIAMIEHDAYYKDQSNIPFEERIKTNYDHPNALETTLLIEHLRQLASGKAIEKPIYDFAQHTRLKETINVEARDIVIVEGIMILDDPELRDLLDIKIYVDTDADVRIIRRMVRDINERGRTVDSVIEQYLNVVRPMHMQFVEPSKKFADIIIPEGGHNRVAIDVMASNIRHILQCR</sequence>
<evidence type="ECO:0000256" key="15">
    <source>
        <dbReference type="ARBA" id="ARBA00048909"/>
    </source>
</evidence>
<dbReference type="GO" id="GO:0005737">
    <property type="term" value="C:cytoplasm"/>
    <property type="evidence" value="ECO:0007669"/>
    <property type="project" value="UniProtKB-SubCell"/>
</dbReference>
<evidence type="ECO:0000256" key="17">
    <source>
        <dbReference type="RuleBase" id="RU003825"/>
    </source>
</evidence>
<dbReference type="HAMAP" id="MF_00551">
    <property type="entry name" value="Uridine_kinase"/>
    <property type="match status" value="1"/>
</dbReference>
<comment type="catalytic activity">
    <reaction evidence="14 17">
        <text>cytidine + ATP = CMP + ADP + H(+)</text>
        <dbReference type="Rhea" id="RHEA:24674"/>
        <dbReference type="ChEBI" id="CHEBI:15378"/>
        <dbReference type="ChEBI" id="CHEBI:17562"/>
        <dbReference type="ChEBI" id="CHEBI:30616"/>
        <dbReference type="ChEBI" id="CHEBI:60377"/>
        <dbReference type="ChEBI" id="CHEBI:456216"/>
        <dbReference type="EC" id="2.7.1.48"/>
    </reaction>
</comment>
<dbReference type="InterPro" id="IPR006083">
    <property type="entry name" value="PRK/URK"/>
</dbReference>
<evidence type="ECO:0000256" key="10">
    <source>
        <dbReference type="ARBA" id="ARBA00022777"/>
    </source>
</evidence>
<comment type="catalytic activity">
    <reaction evidence="15 16 17">
        <text>uridine + ATP = UMP + ADP + H(+)</text>
        <dbReference type="Rhea" id="RHEA:16825"/>
        <dbReference type="ChEBI" id="CHEBI:15378"/>
        <dbReference type="ChEBI" id="CHEBI:16704"/>
        <dbReference type="ChEBI" id="CHEBI:30616"/>
        <dbReference type="ChEBI" id="CHEBI:57865"/>
        <dbReference type="ChEBI" id="CHEBI:456216"/>
        <dbReference type="EC" id="2.7.1.48"/>
    </reaction>
</comment>
<dbReference type="EMBL" id="FOKI01000002">
    <property type="protein sequence ID" value="SFA77704.1"/>
    <property type="molecule type" value="Genomic_DNA"/>
</dbReference>
<dbReference type="AlphaFoldDB" id="A0A1I0VMQ5"/>
<dbReference type="OrthoDB" id="9777642at2"/>
<organism evidence="19 20">
    <name type="scientific">Clostridium frigidicarnis</name>
    <dbReference type="NCBI Taxonomy" id="84698"/>
    <lineage>
        <taxon>Bacteria</taxon>
        <taxon>Bacillati</taxon>
        <taxon>Bacillota</taxon>
        <taxon>Clostridia</taxon>
        <taxon>Eubacteriales</taxon>
        <taxon>Clostridiaceae</taxon>
        <taxon>Clostridium</taxon>
    </lineage>
</organism>
<dbReference type="Proteomes" id="UP000198619">
    <property type="component" value="Unassembled WGS sequence"/>
</dbReference>
<dbReference type="GO" id="GO:0004849">
    <property type="term" value="F:uridine kinase activity"/>
    <property type="evidence" value="ECO:0007669"/>
    <property type="project" value="UniProtKB-UniRule"/>
</dbReference>
<name>A0A1I0VMQ5_9CLOT</name>
<evidence type="ECO:0000313" key="20">
    <source>
        <dbReference type="Proteomes" id="UP000198619"/>
    </source>
</evidence>
<feature type="binding site" evidence="16">
    <location>
        <begin position="11"/>
        <end position="18"/>
    </location>
    <ligand>
        <name>ATP</name>
        <dbReference type="ChEBI" id="CHEBI:30616"/>
    </ligand>
</feature>
<dbReference type="GO" id="GO:0044206">
    <property type="term" value="P:UMP salvage"/>
    <property type="evidence" value="ECO:0007669"/>
    <property type="project" value="UniProtKB-UniRule"/>
</dbReference>
<proteinExistence type="inferred from homology"/>
<dbReference type="EC" id="2.7.1.48" evidence="5 16"/>
<evidence type="ECO:0000256" key="13">
    <source>
        <dbReference type="ARBA" id="ARBA00031452"/>
    </source>
</evidence>
<dbReference type="InterPro" id="IPR000764">
    <property type="entry name" value="Uridine_kinase-like"/>
</dbReference>
<dbReference type="GO" id="GO:0044211">
    <property type="term" value="P:CTP salvage"/>
    <property type="evidence" value="ECO:0007669"/>
    <property type="project" value="UniProtKB-UniRule"/>
</dbReference>
<evidence type="ECO:0000313" key="19">
    <source>
        <dbReference type="EMBL" id="SFA77704.1"/>
    </source>
</evidence>
<accession>A0A1I0VMQ5</accession>
<protein>
    <recommendedName>
        <fullName evidence="6 16">Uridine kinase</fullName>
        <ecNumber evidence="5 16">2.7.1.48</ecNumber>
    </recommendedName>
    <alternativeName>
        <fullName evidence="12 16">Cytidine monophosphokinase</fullName>
    </alternativeName>
    <alternativeName>
        <fullName evidence="13 16">Uridine monophosphokinase</fullName>
    </alternativeName>
</protein>
<dbReference type="UniPathway" id="UPA00579">
    <property type="reaction ID" value="UER00640"/>
</dbReference>
<evidence type="ECO:0000256" key="2">
    <source>
        <dbReference type="ARBA" id="ARBA00004690"/>
    </source>
</evidence>
<dbReference type="GO" id="GO:0043771">
    <property type="term" value="F:cytidine kinase activity"/>
    <property type="evidence" value="ECO:0007669"/>
    <property type="project" value="RHEA"/>
</dbReference>
<evidence type="ECO:0000256" key="4">
    <source>
        <dbReference type="ARBA" id="ARBA00005408"/>
    </source>
</evidence>
<evidence type="ECO:0000259" key="18">
    <source>
        <dbReference type="Pfam" id="PF00485"/>
    </source>
</evidence>
<evidence type="ECO:0000256" key="16">
    <source>
        <dbReference type="HAMAP-Rule" id="MF_00551"/>
    </source>
</evidence>
<keyword evidence="7 16" id="KW-0963">Cytoplasm</keyword>
<dbReference type="CDD" id="cd02023">
    <property type="entry name" value="UMPK"/>
    <property type="match status" value="1"/>
</dbReference>
<comment type="subcellular location">
    <subcellularLocation>
        <location evidence="1 16 17">Cytoplasm</location>
    </subcellularLocation>
</comment>
<feature type="domain" description="Phosphoribulokinase/uridine kinase" evidence="18">
    <location>
        <begin position="6"/>
        <end position="191"/>
    </location>
</feature>
<keyword evidence="11 16" id="KW-0067">ATP-binding</keyword>
<dbReference type="STRING" id="84698.SAMN04488528_1002184"/>
<evidence type="ECO:0000256" key="1">
    <source>
        <dbReference type="ARBA" id="ARBA00004496"/>
    </source>
</evidence>
<keyword evidence="10 16" id="KW-0418">Kinase</keyword>
<keyword evidence="8 16" id="KW-0808">Transferase</keyword>
<evidence type="ECO:0000256" key="11">
    <source>
        <dbReference type="ARBA" id="ARBA00022840"/>
    </source>
</evidence>
<evidence type="ECO:0000256" key="14">
    <source>
        <dbReference type="ARBA" id="ARBA00047436"/>
    </source>
</evidence>
<evidence type="ECO:0000256" key="12">
    <source>
        <dbReference type="ARBA" id="ARBA00030641"/>
    </source>
</evidence>
<dbReference type="PRINTS" id="PR00988">
    <property type="entry name" value="URIDINKINASE"/>
</dbReference>
<evidence type="ECO:0000256" key="3">
    <source>
        <dbReference type="ARBA" id="ARBA00004784"/>
    </source>
</evidence>
<dbReference type="Pfam" id="PF00485">
    <property type="entry name" value="PRK"/>
    <property type="match status" value="1"/>
</dbReference>
<dbReference type="InterPro" id="IPR027417">
    <property type="entry name" value="P-loop_NTPase"/>
</dbReference>
<dbReference type="GO" id="GO:0005524">
    <property type="term" value="F:ATP binding"/>
    <property type="evidence" value="ECO:0007669"/>
    <property type="project" value="UniProtKB-UniRule"/>
</dbReference>
<comment type="pathway">
    <text evidence="2 16 17">Pyrimidine metabolism; UMP biosynthesis via salvage pathway; UMP from uridine: step 1/1.</text>
</comment>
<keyword evidence="20" id="KW-1185">Reference proteome</keyword>
<dbReference type="UniPathway" id="UPA00574">
    <property type="reaction ID" value="UER00637"/>
</dbReference>